<dbReference type="AlphaFoldDB" id="A0A5D0R837"/>
<accession>A0A5D0R837</accession>
<evidence type="ECO:0000313" key="2">
    <source>
        <dbReference type="EMBL" id="TYB76848.1"/>
    </source>
</evidence>
<comment type="caution">
    <text evidence="2">The sequence shown here is derived from an EMBL/GenBank/DDBJ whole genome shotgun (WGS) entry which is preliminary data.</text>
</comment>
<organism evidence="2 3">
    <name type="scientific">Bizionia myxarmorum</name>
    <dbReference type="NCBI Taxonomy" id="291186"/>
    <lineage>
        <taxon>Bacteria</taxon>
        <taxon>Pseudomonadati</taxon>
        <taxon>Bacteroidota</taxon>
        <taxon>Flavobacteriia</taxon>
        <taxon>Flavobacteriales</taxon>
        <taxon>Flavobacteriaceae</taxon>
        <taxon>Bizionia</taxon>
    </lineage>
</organism>
<reference evidence="2 3" key="1">
    <citation type="submission" date="2019-08" db="EMBL/GenBank/DDBJ databases">
        <title>Genomes of Antarctic Bizionia species.</title>
        <authorList>
            <person name="Bowman J.P."/>
        </authorList>
    </citation>
    <scope>NUCLEOTIDE SEQUENCE [LARGE SCALE GENOMIC DNA]</scope>
    <source>
        <strain evidence="2 3">ADA-4</strain>
    </source>
</reference>
<proteinExistence type="predicted"/>
<feature type="domain" description="GmrSD restriction endonucleases N-terminal" evidence="1">
    <location>
        <begin position="11"/>
        <end position="155"/>
    </location>
</feature>
<name>A0A5D0R837_9FLAO</name>
<dbReference type="OrthoDB" id="9764212at2"/>
<dbReference type="PANTHER" id="PTHR39639">
    <property type="entry name" value="CHROMOSOME 16, WHOLE GENOME SHOTGUN SEQUENCE"/>
    <property type="match status" value="1"/>
</dbReference>
<sequence>MKTSGTNIRLRKLLSGLKNGTLIPRPEFQRRLVWANKHKIAFIQTVLEGLPFPEIYIAAGDVNLTSGEGNEMIVDGQQRISTLYQYFTGSDEIKYPSDVLPYEKLTPQQQEDFLEYEVVIRDLGKQTIENIKTIFQRINSTNYSLNAVEIHNSRFDGALKMFAEELSENSFFEDHSVFTNNDIKRMRDLGFSLLTSITLLSSYFNLETEFETFLEKYNDEFPDSEKLKTEIEFILNQIESLNFDEKSRVYKKNDLFTLIVELHRGQFKESKKYDNKKIETNLKGFYAKVEAEDMSPDVQEYIKNVIQGTNSRSARITRGRIIAKVINE</sequence>
<keyword evidence="3" id="KW-1185">Reference proteome</keyword>
<dbReference type="Pfam" id="PF03235">
    <property type="entry name" value="GmrSD_N"/>
    <property type="match status" value="1"/>
</dbReference>
<protein>
    <submittedName>
        <fullName evidence="2">DUF262 domain-containing protein</fullName>
    </submittedName>
</protein>
<dbReference type="PANTHER" id="PTHR39639:SF1">
    <property type="entry name" value="DUF262 DOMAIN-CONTAINING PROTEIN"/>
    <property type="match status" value="1"/>
</dbReference>
<dbReference type="Proteomes" id="UP000323720">
    <property type="component" value="Unassembled WGS sequence"/>
</dbReference>
<evidence type="ECO:0000259" key="1">
    <source>
        <dbReference type="Pfam" id="PF03235"/>
    </source>
</evidence>
<dbReference type="InterPro" id="IPR004919">
    <property type="entry name" value="GmrSD_N"/>
</dbReference>
<evidence type="ECO:0000313" key="3">
    <source>
        <dbReference type="Proteomes" id="UP000323720"/>
    </source>
</evidence>
<dbReference type="EMBL" id="VSKK01000002">
    <property type="protein sequence ID" value="TYB76848.1"/>
    <property type="molecule type" value="Genomic_DNA"/>
</dbReference>
<gene>
    <name evidence="2" type="ORF">ES674_09040</name>
</gene>
<dbReference type="RefSeq" id="WP_148403685.1">
    <property type="nucleotide sequence ID" value="NZ_VSKK01000002.1"/>
</dbReference>